<organism evidence="2 3">
    <name type="scientific">Azonexus hydrophilus</name>
    <dbReference type="NCBI Taxonomy" id="418702"/>
    <lineage>
        <taxon>Bacteria</taxon>
        <taxon>Pseudomonadati</taxon>
        <taxon>Pseudomonadota</taxon>
        <taxon>Betaproteobacteria</taxon>
        <taxon>Rhodocyclales</taxon>
        <taxon>Azonexaceae</taxon>
        <taxon>Azonexus</taxon>
    </lineage>
</organism>
<evidence type="ECO:0000313" key="2">
    <source>
        <dbReference type="EMBL" id="WZJ20724.1"/>
    </source>
</evidence>
<accession>A0ABZ2XFX5</accession>
<sequence length="157" mass="17122">MKTKSLLPLLLFACALTVHAQANSLRAGDTLPTLVLKDQHDKPAIVPADLRQVIFAADNGGAGLVTGWLDAQPKDWLQQTKRIYLADIHKMPGLITRMFALPKLREKPYQIVLGREEADLTMLPRKKDCVTLLPVNAGKIGEAAFVCDASALQAALK</sequence>
<evidence type="ECO:0008006" key="4">
    <source>
        <dbReference type="Google" id="ProtNLM"/>
    </source>
</evidence>
<name>A0ABZ2XFX5_9RHOO</name>
<dbReference type="RefSeq" id="WP_028995419.1">
    <property type="nucleotide sequence ID" value="NZ_CP151406.1"/>
</dbReference>
<evidence type="ECO:0000313" key="3">
    <source>
        <dbReference type="Proteomes" id="UP001479520"/>
    </source>
</evidence>
<gene>
    <name evidence="2" type="ORF">AADV58_12280</name>
</gene>
<keyword evidence="3" id="KW-1185">Reference proteome</keyword>
<keyword evidence="1" id="KW-0732">Signal</keyword>
<dbReference type="EMBL" id="CP151406">
    <property type="protein sequence ID" value="WZJ20724.1"/>
    <property type="molecule type" value="Genomic_DNA"/>
</dbReference>
<reference evidence="2 3" key="1">
    <citation type="submission" date="2024-04" db="EMBL/GenBank/DDBJ databases">
        <title>Dissimilatory iodate-reducing microorganisms contribute to the enrichment of iodine in groundwater.</title>
        <authorList>
            <person name="Jiang Z."/>
        </authorList>
    </citation>
    <scope>NUCLEOTIDE SEQUENCE [LARGE SCALE GENOMIC DNA]</scope>
    <source>
        <strain evidence="2 3">NCP973</strain>
    </source>
</reference>
<evidence type="ECO:0000256" key="1">
    <source>
        <dbReference type="SAM" id="SignalP"/>
    </source>
</evidence>
<feature type="signal peptide" evidence="1">
    <location>
        <begin position="1"/>
        <end position="20"/>
    </location>
</feature>
<dbReference type="Proteomes" id="UP001479520">
    <property type="component" value="Chromosome"/>
</dbReference>
<protein>
    <recommendedName>
        <fullName evidence="4">FAD/FMN-containing dehydrogenase</fullName>
    </recommendedName>
</protein>
<proteinExistence type="predicted"/>
<feature type="chain" id="PRO_5047393087" description="FAD/FMN-containing dehydrogenase" evidence="1">
    <location>
        <begin position="21"/>
        <end position="157"/>
    </location>
</feature>